<organism evidence="1 2">
    <name type="scientific">Bacillus thuringiensis HD-789</name>
    <dbReference type="NCBI Taxonomy" id="1217737"/>
    <lineage>
        <taxon>Bacteria</taxon>
        <taxon>Bacillati</taxon>
        <taxon>Bacillota</taxon>
        <taxon>Bacilli</taxon>
        <taxon>Bacillales</taxon>
        <taxon>Bacillaceae</taxon>
        <taxon>Bacillus</taxon>
        <taxon>Bacillus cereus group</taxon>
    </lineage>
</organism>
<dbReference type="Proteomes" id="UP000005257">
    <property type="component" value="Chromosome"/>
</dbReference>
<accession>A0A9W3P363</accession>
<dbReference type="EMBL" id="CP003763">
    <property type="protein sequence ID" value="AFQ26081.1"/>
    <property type="molecule type" value="Genomic_DNA"/>
</dbReference>
<protein>
    <submittedName>
        <fullName evidence="1">Uncharacterized protein</fullName>
    </submittedName>
</protein>
<sequence>MPPNITEMGPPNVLLANIEFVVTIKPVLPVGPVSL</sequence>
<gene>
    <name evidence="1" type="ORF">BTF1_09360</name>
</gene>
<evidence type="ECO:0000313" key="2">
    <source>
        <dbReference type="Proteomes" id="UP000005257"/>
    </source>
</evidence>
<dbReference type="KEGG" id="btn:BTF1_09360"/>
<proteinExistence type="predicted"/>
<evidence type="ECO:0000313" key="1">
    <source>
        <dbReference type="EMBL" id="AFQ26081.1"/>
    </source>
</evidence>
<dbReference type="AlphaFoldDB" id="A0A9W3P363"/>
<name>A0A9W3P363_BACTU</name>
<reference evidence="1 2" key="1">
    <citation type="journal article" date="2013" name="Genome Announc.">
        <title>Complete Genome Sequence of Bacillus thuringiensis Serovar Israelensis Strain HD-789.</title>
        <authorList>
            <person name="Doggett N.A."/>
            <person name="Stubben C.J."/>
            <person name="Chertkov O."/>
            <person name="Bruce D.C."/>
            <person name="Detter J.C."/>
            <person name="Johnson S.L."/>
            <person name="Han C.S."/>
        </authorList>
    </citation>
    <scope>NUCLEOTIDE SEQUENCE [LARGE SCALE GENOMIC DNA]</scope>
    <source>
        <strain evidence="1 2">HD-789</strain>
    </source>
</reference>